<evidence type="ECO:0000313" key="17">
    <source>
        <dbReference type="EMBL" id="RHE13315.1"/>
    </source>
</evidence>
<dbReference type="EMBL" id="CYZD01000014">
    <property type="protein sequence ID" value="CUO56626.1"/>
    <property type="molecule type" value="Genomic_DNA"/>
</dbReference>
<keyword evidence="13" id="KW-0121">Carboxypeptidase</keyword>
<keyword evidence="4" id="KW-0133">Cell shape</keyword>
<dbReference type="GO" id="GO:0071555">
    <property type="term" value="P:cell wall organization"/>
    <property type="evidence" value="ECO:0007669"/>
    <property type="project" value="UniProtKB-KW"/>
</dbReference>
<dbReference type="GO" id="GO:0008360">
    <property type="term" value="P:regulation of cell shape"/>
    <property type="evidence" value="ECO:0007669"/>
    <property type="project" value="UniProtKB-KW"/>
</dbReference>
<evidence type="ECO:0000313" key="14">
    <source>
        <dbReference type="EMBL" id="RGN85494.1"/>
    </source>
</evidence>
<protein>
    <submittedName>
        <fullName evidence="13 14">D-alanyl-D-alanine carboxypeptidase</fullName>
        <ecNumber evidence="13">3.4.16.4</ecNumber>
    </submittedName>
</protein>
<dbReference type="EMBL" id="QRVV01000011">
    <property type="protein sequence ID" value="RGS75060.1"/>
    <property type="molecule type" value="Genomic_DNA"/>
</dbReference>
<feature type="active site" description="Acyl-ester intermediate" evidence="7">
    <location>
        <position position="104"/>
    </location>
</feature>
<keyword evidence="6" id="KW-0961">Cell wall biogenesis/degradation</keyword>
<evidence type="ECO:0000313" key="29">
    <source>
        <dbReference type="Proteomes" id="UP000285897"/>
    </source>
</evidence>
<dbReference type="PANTHER" id="PTHR21581:SF33">
    <property type="entry name" value="D-ALANYL-D-ALANINE CARBOXYPEPTIDASE DACB"/>
    <property type="match status" value="1"/>
</dbReference>
<dbReference type="SUPFAM" id="SSF56601">
    <property type="entry name" value="beta-lactamase/transpeptidase-like"/>
    <property type="match status" value="1"/>
</dbReference>
<keyword evidence="2" id="KW-0732">Signal</keyword>
<dbReference type="Proteomes" id="UP000284242">
    <property type="component" value="Unassembled WGS sequence"/>
</dbReference>
<evidence type="ECO:0000313" key="28">
    <source>
        <dbReference type="Proteomes" id="UP000285839"/>
    </source>
</evidence>
<reference evidence="23 24" key="2">
    <citation type="submission" date="2018-08" db="EMBL/GenBank/DDBJ databases">
        <title>A genome reference for cultivated species of the human gut microbiota.</title>
        <authorList>
            <person name="Zou Y."/>
            <person name="Xue W."/>
            <person name="Luo G."/>
        </authorList>
    </citation>
    <scope>NUCLEOTIDE SEQUENCE [LARGE SCALE GENOMIC DNA]</scope>
    <source>
        <strain evidence="16 26">AF21-24</strain>
        <strain evidence="15 28">AF25-21</strain>
        <strain evidence="20 29">AF37-6AC</strain>
        <strain evidence="19 25">AM18-2AC</strain>
        <strain evidence="18 24">AM27-32LB</strain>
        <strain evidence="17 27">AM29-25AC</strain>
        <strain evidence="14 23">OM03-6</strain>
    </source>
</reference>
<organism evidence="13 22">
    <name type="scientific">Blautia obeum</name>
    <dbReference type="NCBI Taxonomy" id="40520"/>
    <lineage>
        <taxon>Bacteria</taxon>
        <taxon>Bacillati</taxon>
        <taxon>Bacillota</taxon>
        <taxon>Clostridia</taxon>
        <taxon>Lachnospirales</taxon>
        <taxon>Lachnospiraceae</taxon>
        <taxon>Blautia</taxon>
    </lineage>
</organism>
<dbReference type="EMBL" id="QROS01000007">
    <property type="protein sequence ID" value="RHL46631.1"/>
    <property type="molecule type" value="Genomic_DNA"/>
</dbReference>
<dbReference type="EMBL" id="QSJW01000004">
    <property type="protein sequence ID" value="RHE13315.1"/>
    <property type="molecule type" value="Genomic_DNA"/>
</dbReference>
<dbReference type="Pfam" id="PF00768">
    <property type="entry name" value="Peptidase_S11"/>
    <property type="match status" value="1"/>
</dbReference>
<evidence type="ECO:0000256" key="11">
    <source>
        <dbReference type="SAM" id="Phobius"/>
    </source>
</evidence>
<keyword evidence="11" id="KW-1133">Transmembrane helix</keyword>
<keyword evidence="3 13" id="KW-0378">Hydrolase</keyword>
<proteinExistence type="inferred from homology"/>
<dbReference type="Proteomes" id="UP000285897">
    <property type="component" value="Unassembled WGS sequence"/>
</dbReference>
<dbReference type="Proteomes" id="UP000095409">
    <property type="component" value="Unassembled WGS sequence"/>
</dbReference>
<dbReference type="InterPro" id="IPR012338">
    <property type="entry name" value="Beta-lactam/transpept-like"/>
</dbReference>
<comment type="similarity">
    <text evidence="1 9">Belongs to the peptidase S11 family.</text>
</comment>
<dbReference type="EMBL" id="QSUZ01000023">
    <property type="protein sequence ID" value="RGN85494.1"/>
    <property type="molecule type" value="Genomic_DNA"/>
</dbReference>
<dbReference type="InterPro" id="IPR018044">
    <property type="entry name" value="Peptidase_S11"/>
</dbReference>
<dbReference type="PRINTS" id="PR00725">
    <property type="entry name" value="DADACBPTASE1"/>
</dbReference>
<dbReference type="EMBL" id="QRUH01000012">
    <property type="protein sequence ID" value="RGR46964.1"/>
    <property type="molecule type" value="Genomic_DNA"/>
</dbReference>
<dbReference type="Proteomes" id="UP000284024">
    <property type="component" value="Unassembled WGS sequence"/>
</dbReference>
<dbReference type="Proteomes" id="UP000284644">
    <property type="component" value="Unassembled WGS sequence"/>
</dbReference>
<evidence type="ECO:0000313" key="30">
    <source>
        <dbReference type="Proteomes" id="UP000293506"/>
    </source>
</evidence>
<evidence type="ECO:0000313" key="15">
    <source>
        <dbReference type="EMBL" id="RGR46964.1"/>
    </source>
</evidence>
<dbReference type="AlphaFoldDB" id="A0A174G680"/>
<evidence type="ECO:0000256" key="10">
    <source>
        <dbReference type="SAM" id="MobiDB-lite"/>
    </source>
</evidence>
<dbReference type="InterPro" id="IPR001967">
    <property type="entry name" value="Peptidase_S11_N"/>
</dbReference>
<feature type="active site" description="Proton acceptor" evidence="7">
    <location>
        <position position="107"/>
    </location>
</feature>
<evidence type="ECO:0000256" key="4">
    <source>
        <dbReference type="ARBA" id="ARBA00022960"/>
    </source>
</evidence>
<evidence type="ECO:0000313" key="24">
    <source>
        <dbReference type="Proteomes" id="UP000283928"/>
    </source>
</evidence>
<dbReference type="GO" id="GO:0009252">
    <property type="term" value="P:peptidoglycan biosynthetic process"/>
    <property type="evidence" value="ECO:0007669"/>
    <property type="project" value="UniProtKB-KW"/>
</dbReference>
<evidence type="ECO:0000256" key="3">
    <source>
        <dbReference type="ARBA" id="ARBA00022801"/>
    </source>
</evidence>
<evidence type="ECO:0000313" key="27">
    <source>
        <dbReference type="Proteomes" id="UP000284644"/>
    </source>
</evidence>
<dbReference type="EC" id="3.4.16.4" evidence="13"/>
<evidence type="ECO:0000256" key="5">
    <source>
        <dbReference type="ARBA" id="ARBA00022984"/>
    </source>
</evidence>
<feature type="transmembrane region" description="Helical" evidence="11">
    <location>
        <begin position="30"/>
        <end position="51"/>
    </location>
</feature>
<evidence type="ECO:0000313" key="18">
    <source>
        <dbReference type="EMBL" id="RHE75966.1"/>
    </source>
</evidence>
<keyword evidence="5" id="KW-0573">Peptidoglycan synthesis</keyword>
<keyword evidence="11" id="KW-0812">Transmembrane</keyword>
<dbReference type="GO" id="GO:0009002">
    <property type="term" value="F:serine-type D-Ala-D-Ala carboxypeptidase activity"/>
    <property type="evidence" value="ECO:0007669"/>
    <property type="project" value="UniProtKB-EC"/>
</dbReference>
<evidence type="ECO:0000313" key="26">
    <source>
        <dbReference type="Proteomes" id="UP000284242"/>
    </source>
</evidence>
<keyword evidence="11" id="KW-0472">Membrane</keyword>
<reference evidence="21 30" key="3">
    <citation type="journal article" date="2019" name="Science, e1252229">
        <title>Invertible promoters mediate bacterial phase variation, antibiotic resistance, and host adaptation in the gut.</title>
        <authorList>
            <person name="Jiang X."/>
            <person name="Hall A.B."/>
            <person name="Arthur T.D."/>
            <person name="Plichta D.R."/>
            <person name="Covington C.T."/>
            <person name="Poyet M."/>
            <person name="Crothers J."/>
            <person name="Moses P.L."/>
            <person name="Tolonen A.C."/>
            <person name="Vlamakis H."/>
            <person name="Alm E.J."/>
            <person name="Xavier R.J."/>
        </authorList>
    </citation>
    <scope>NUCLEOTIDE SEQUENCE [LARGE SCALE GENOMIC DNA]</scope>
    <source>
        <strain evidence="21">Af_0058</strain>
        <strain evidence="30">af_0058</strain>
    </source>
</reference>
<evidence type="ECO:0000313" key="13">
    <source>
        <dbReference type="EMBL" id="CUO56626.1"/>
    </source>
</evidence>
<dbReference type="Proteomes" id="UP000261105">
    <property type="component" value="Unassembled WGS sequence"/>
</dbReference>
<evidence type="ECO:0000256" key="6">
    <source>
        <dbReference type="ARBA" id="ARBA00023316"/>
    </source>
</evidence>
<evidence type="ECO:0000313" key="19">
    <source>
        <dbReference type="EMBL" id="RHH17058.1"/>
    </source>
</evidence>
<dbReference type="Proteomes" id="UP000285839">
    <property type="component" value="Unassembled WGS sequence"/>
</dbReference>
<keyword evidence="13" id="KW-0645">Protease</keyword>
<evidence type="ECO:0000313" key="20">
    <source>
        <dbReference type="EMBL" id="RHL46631.1"/>
    </source>
</evidence>
<dbReference type="Gene3D" id="3.40.710.10">
    <property type="entry name" value="DD-peptidase/beta-lactamase superfamily"/>
    <property type="match status" value="1"/>
</dbReference>
<dbReference type="GO" id="GO:0006508">
    <property type="term" value="P:proteolysis"/>
    <property type="evidence" value="ECO:0007669"/>
    <property type="project" value="InterPro"/>
</dbReference>
<reference evidence="13 22" key="1">
    <citation type="submission" date="2015-09" db="EMBL/GenBank/DDBJ databases">
        <authorList>
            <consortium name="Pathogen Informatics"/>
        </authorList>
    </citation>
    <scope>NUCLEOTIDE SEQUENCE [LARGE SCALE GENOMIC DNA]</scope>
    <source>
        <strain evidence="13 22">2789STDY5608837</strain>
    </source>
</reference>
<gene>
    <name evidence="13" type="primary">dacB_4</name>
    <name evidence="20" type="ORF">DW021_10410</name>
    <name evidence="19" type="ORF">DW222_13620</name>
    <name evidence="18" type="ORF">DW723_06635</name>
    <name evidence="17" type="ORF">DW767_08185</name>
    <name evidence="16" type="ORF">DWX77_05705</name>
    <name evidence="15" type="ORF">DWY46_13840</name>
    <name evidence="14" type="ORF">DXB38_13740</name>
    <name evidence="21" type="ORF">EAI82_11725</name>
    <name evidence="13" type="ORF">ERS852394_02493</name>
</gene>
<evidence type="ECO:0000256" key="1">
    <source>
        <dbReference type="ARBA" id="ARBA00007164"/>
    </source>
</evidence>
<dbReference type="EMBL" id="QRJH01000007">
    <property type="protein sequence ID" value="RHH17058.1"/>
    <property type="molecule type" value="Genomic_DNA"/>
</dbReference>
<evidence type="ECO:0000256" key="8">
    <source>
        <dbReference type="PIRSR" id="PIRSR618044-2"/>
    </source>
</evidence>
<dbReference type="PANTHER" id="PTHR21581">
    <property type="entry name" value="D-ALANYL-D-ALANINE CARBOXYPEPTIDASE"/>
    <property type="match status" value="1"/>
</dbReference>
<evidence type="ECO:0000256" key="9">
    <source>
        <dbReference type="RuleBase" id="RU004016"/>
    </source>
</evidence>
<dbReference type="Proteomes" id="UP000283928">
    <property type="component" value="Unassembled WGS sequence"/>
</dbReference>
<sequence length="334" mass="36069">MADKKRRNTPNTGNKRNNGRRKKKGRLKGLIAAELIVVVVLVMIVGHNLGLGTGITNFVNSIRKPAVEELDITGINSPYAVLMNAKSGKVIGDINGEEQMYPASMTKIMTTILAIENLKDLNQEITITNDMVADLYVQDAMQAGFQPNETVKAIDLLYGVMLPSGAECCVALADTVAGSVSDFVTLMNEKAEKLGMTGTHFSSISGLHREDHYSTAKDIALLLRYAIKNDTFREIIESPYHSTSGTNIHPDGITFYSTMFKNLSDTSVIDGEIKGGKTGYTSQAGHCLASFAEIDGVEYILVTAGAPGTGNPHIDDAVKLYNRLGESSSVLYGR</sequence>
<dbReference type="GeneID" id="79802667"/>
<feature type="active site" evidence="7">
    <location>
        <position position="164"/>
    </location>
</feature>
<evidence type="ECO:0000313" key="16">
    <source>
        <dbReference type="EMBL" id="RGS75060.1"/>
    </source>
</evidence>
<evidence type="ECO:0000313" key="25">
    <source>
        <dbReference type="Proteomes" id="UP000284024"/>
    </source>
</evidence>
<feature type="region of interest" description="Disordered" evidence="10">
    <location>
        <begin position="1"/>
        <end position="24"/>
    </location>
</feature>
<evidence type="ECO:0000313" key="21">
    <source>
        <dbReference type="EMBL" id="RYT65346.1"/>
    </source>
</evidence>
<evidence type="ECO:0000256" key="2">
    <source>
        <dbReference type="ARBA" id="ARBA00022729"/>
    </source>
</evidence>
<accession>A0A174G680</accession>
<feature type="binding site" evidence="8">
    <location>
        <position position="277"/>
    </location>
    <ligand>
        <name>substrate</name>
    </ligand>
</feature>
<evidence type="ECO:0000313" key="23">
    <source>
        <dbReference type="Proteomes" id="UP000261105"/>
    </source>
</evidence>
<feature type="domain" description="Peptidase S11 D-alanyl-D-alanine carboxypeptidase A N-terminal" evidence="12">
    <location>
        <begin position="74"/>
        <end position="307"/>
    </location>
</feature>
<dbReference type="Proteomes" id="UP000293506">
    <property type="component" value="Unassembled WGS sequence"/>
</dbReference>
<evidence type="ECO:0000313" key="22">
    <source>
        <dbReference type="Proteomes" id="UP000095409"/>
    </source>
</evidence>
<evidence type="ECO:0000259" key="12">
    <source>
        <dbReference type="Pfam" id="PF00768"/>
    </source>
</evidence>
<name>A0A174G680_9FIRM</name>
<dbReference type="RefSeq" id="WP_005425267.1">
    <property type="nucleotide sequence ID" value="NZ_CYZD01000014.1"/>
</dbReference>
<dbReference type="EMBL" id="QSKO01000007">
    <property type="protein sequence ID" value="RHE75966.1"/>
    <property type="molecule type" value="Genomic_DNA"/>
</dbReference>
<dbReference type="EMBL" id="RCXQ01000011">
    <property type="protein sequence ID" value="RYT65346.1"/>
    <property type="molecule type" value="Genomic_DNA"/>
</dbReference>
<evidence type="ECO:0000256" key="7">
    <source>
        <dbReference type="PIRSR" id="PIRSR618044-1"/>
    </source>
</evidence>